<dbReference type="GO" id="GO:0051537">
    <property type="term" value="F:2 iron, 2 sulfur cluster binding"/>
    <property type="evidence" value="ECO:0007669"/>
    <property type="project" value="InterPro"/>
</dbReference>
<dbReference type="InterPro" id="IPR016169">
    <property type="entry name" value="FAD-bd_PCMH_sub2"/>
</dbReference>
<dbReference type="KEGG" id="pmes:FX988_00252"/>
<name>A0A857JDD9_9ALTE</name>
<dbReference type="Gene3D" id="1.10.150.120">
    <property type="entry name" value="[2Fe-2S]-binding domain"/>
    <property type="match status" value="1"/>
</dbReference>
<dbReference type="EC" id="1.3.7.9" evidence="9"/>
<dbReference type="InterPro" id="IPR002888">
    <property type="entry name" value="2Fe-2S-bd"/>
</dbReference>
<dbReference type="Gene3D" id="3.30.465.10">
    <property type="match status" value="1"/>
</dbReference>
<dbReference type="PANTHER" id="PTHR45444:SF3">
    <property type="entry name" value="XANTHINE DEHYDROGENASE"/>
    <property type="match status" value="1"/>
</dbReference>
<dbReference type="SMART" id="SM01092">
    <property type="entry name" value="CO_deh_flav_C"/>
    <property type="match status" value="1"/>
</dbReference>
<dbReference type="PROSITE" id="PS00197">
    <property type="entry name" value="2FE2S_FER_1"/>
    <property type="match status" value="1"/>
</dbReference>
<feature type="domain" description="2Fe-2S ferredoxin-type" evidence="7">
    <location>
        <begin position="1"/>
        <end position="87"/>
    </location>
</feature>
<dbReference type="PANTHER" id="PTHR45444">
    <property type="entry name" value="XANTHINE DEHYDROGENASE"/>
    <property type="match status" value="1"/>
</dbReference>
<dbReference type="InterPro" id="IPR005107">
    <property type="entry name" value="CO_DH_flav_C"/>
</dbReference>
<dbReference type="Pfam" id="PF00111">
    <property type="entry name" value="Fer2"/>
    <property type="match status" value="1"/>
</dbReference>
<dbReference type="InterPro" id="IPR016167">
    <property type="entry name" value="FAD-bd_PCMH_sub1"/>
</dbReference>
<dbReference type="CDD" id="cd00207">
    <property type="entry name" value="fer2"/>
    <property type="match status" value="1"/>
</dbReference>
<gene>
    <name evidence="9" type="ORF">FX988_00252</name>
</gene>
<evidence type="ECO:0000313" key="10">
    <source>
        <dbReference type="Proteomes" id="UP000464524"/>
    </source>
</evidence>
<dbReference type="PROSITE" id="PS51085">
    <property type="entry name" value="2FE2S_FER_2"/>
    <property type="match status" value="1"/>
</dbReference>
<dbReference type="PROSITE" id="PS51387">
    <property type="entry name" value="FAD_PCMH"/>
    <property type="match status" value="1"/>
</dbReference>
<keyword evidence="6" id="KW-0830">Ubiquinone</keyword>
<dbReference type="EMBL" id="CP047656">
    <property type="protein sequence ID" value="QHJ10043.1"/>
    <property type="molecule type" value="Genomic_DNA"/>
</dbReference>
<dbReference type="OrthoDB" id="9775084at2"/>
<dbReference type="PIRSF" id="PIRSF036557">
    <property type="entry name" value="XdhA_RC"/>
    <property type="match status" value="1"/>
</dbReference>
<dbReference type="InterPro" id="IPR036884">
    <property type="entry name" value="2Fe-2S-bd_dom_sf"/>
</dbReference>
<dbReference type="InterPro" id="IPR001041">
    <property type="entry name" value="2Fe-2S_ferredoxin-type"/>
</dbReference>
<evidence type="ECO:0000256" key="1">
    <source>
        <dbReference type="ARBA" id="ARBA00022630"/>
    </source>
</evidence>
<evidence type="ECO:0000256" key="3">
    <source>
        <dbReference type="ARBA" id="ARBA00022827"/>
    </source>
</evidence>
<dbReference type="Pfam" id="PF03450">
    <property type="entry name" value="CO_deh_flav_C"/>
    <property type="match status" value="1"/>
</dbReference>
<feature type="domain" description="FAD-binding PCMH-type" evidence="8">
    <location>
        <begin position="184"/>
        <end position="357"/>
    </location>
</feature>
<dbReference type="NCBIfam" id="TIGR02963">
    <property type="entry name" value="xanthine_xdhA"/>
    <property type="match status" value="1"/>
</dbReference>
<dbReference type="InterPro" id="IPR002346">
    <property type="entry name" value="Mopterin_DH_FAD-bd"/>
</dbReference>
<dbReference type="InterPro" id="IPR036683">
    <property type="entry name" value="CO_DH_flav_C_dom_sf"/>
</dbReference>
<dbReference type="InterPro" id="IPR014307">
    <property type="entry name" value="Xanthine_DH_ssu"/>
</dbReference>
<dbReference type="GO" id="GO:0005506">
    <property type="term" value="F:iron ion binding"/>
    <property type="evidence" value="ECO:0007669"/>
    <property type="project" value="InterPro"/>
</dbReference>
<sequence length="480" mass="52430">MISFLLNDKAVHIDASQADTTLLNYLREERKLSGTKEGCASGDCGACTVVVAHPNKQGSALEYRALNSCVTFLSAIQGKQLLTVEHLADGETLHPVQAAMVDAHGSQCGFCTPGFVMSMFALYQKDSAPNREQVNVALGGNLCRCTGYRPIIDAALNACTGTPSDKFSSKQNITLKQLAELNDSDSGLPSLLMPKNRRELSQAIKENPEARLFAGSTDLALEVTQQLKNLPKLISLTEVDELQHIEETDDGLKIGAAVPFSKMETALLKHFPALHELIERFASTPIRNQATLGGNVANASPIGDMPPALLALNAVIHVDNGSTKREISISEFFTGYRQTLLQQGEWITDIYIPFLSEAAQVRAYKVSKRQEDDISAVCAVFNLILDDNNIVQRLDTGFGGVAATPASDDALSTILIGKDWTRADTFEAGKNVLSQTFSPIDDVRASAEYRQTLLVNLFKRFWLQTNQHSQQIETRVHTYA</sequence>
<dbReference type="InterPro" id="IPR006058">
    <property type="entry name" value="2Fe2S_fd_BS"/>
</dbReference>
<protein>
    <submittedName>
        <fullName evidence="9">4-hydroxybenzoyl-CoA reductase subunit gamma</fullName>
        <ecNumber evidence="9">1.3.7.9</ecNumber>
    </submittedName>
</protein>
<evidence type="ECO:0000256" key="6">
    <source>
        <dbReference type="ARBA" id="ARBA00023075"/>
    </source>
</evidence>
<keyword evidence="1" id="KW-0285">Flavoprotein</keyword>
<keyword evidence="2" id="KW-0479">Metal-binding</keyword>
<accession>A0A857JDD9</accession>
<dbReference type="Gene3D" id="3.30.390.50">
    <property type="entry name" value="CO dehydrogenase flavoprotein, C-terminal domain"/>
    <property type="match status" value="1"/>
</dbReference>
<keyword evidence="10" id="KW-1185">Reference proteome</keyword>
<dbReference type="Proteomes" id="UP000464524">
    <property type="component" value="Chromosome"/>
</dbReference>
<dbReference type="AlphaFoldDB" id="A0A857JDD9"/>
<dbReference type="InterPro" id="IPR036010">
    <property type="entry name" value="2Fe-2S_ferredoxin-like_sf"/>
</dbReference>
<dbReference type="InterPro" id="IPR016208">
    <property type="entry name" value="Ald_Oxase/xanthine_DH-like"/>
</dbReference>
<keyword evidence="3" id="KW-0274">FAD</keyword>
<dbReference type="Gene3D" id="3.10.20.30">
    <property type="match status" value="1"/>
</dbReference>
<dbReference type="SUPFAM" id="SSF47741">
    <property type="entry name" value="CO dehydrogenase ISP C-domain like"/>
    <property type="match status" value="1"/>
</dbReference>
<evidence type="ECO:0000259" key="8">
    <source>
        <dbReference type="PROSITE" id="PS51387"/>
    </source>
</evidence>
<dbReference type="SUPFAM" id="SSF54292">
    <property type="entry name" value="2Fe-2S ferredoxin-like"/>
    <property type="match status" value="1"/>
</dbReference>
<dbReference type="GO" id="GO:0071949">
    <property type="term" value="F:FAD binding"/>
    <property type="evidence" value="ECO:0007669"/>
    <property type="project" value="InterPro"/>
</dbReference>
<evidence type="ECO:0000259" key="7">
    <source>
        <dbReference type="PROSITE" id="PS51085"/>
    </source>
</evidence>
<dbReference type="SUPFAM" id="SSF55447">
    <property type="entry name" value="CO dehydrogenase flavoprotein C-terminal domain-like"/>
    <property type="match status" value="1"/>
</dbReference>
<reference evidence="9 10" key="1">
    <citation type="submission" date="2019-12" db="EMBL/GenBank/DDBJ databases">
        <title>Genome sequencing and assembly of endphytes of Porphyra tenera.</title>
        <authorList>
            <person name="Park J.M."/>
            <person name="Shin R."/>
            <person name="Jo S.H."/>
        </authorList>
    </citation>
    <scope>NUCLEOTIDE SEQUENCE [LARGE SCALE GENOMIC DNA]</scope>
    <source>
        <strain evidence="9 10">GPM4</strain>
    </source>
</reference>
<dbReference type="GO" id="GO:0004854">
    <property type="term" value="F:xanthine dehydrogenase activity"/>
    <property type="evidence" value="ECO:0007669"/>
    <property type="project" value="InterPro"/>
</dbReference>
<dbReference type="InterPro" id="IPR012675">
    <property type="entry name" value="Beta-grasp_dom_sf"/>
</dbReference>
<evidence type="ECO:0000256" key="5">
    <source>
        <dbReference type="ARBA" id="ARBA00023004"/>
    </source>
</evidence>
<keyword evidence="5" id="KW-0408">Iron</keyword>
<evidence type="ECO:0000256" key="4">
    <source>
        <dbReference type="ARBA" id="ARBA00023002"/>
    </source>
</evidence>
<keyword evidence="4 9" id="KW-0560">Oxidoreductase</keyword>
<proteinExistence type="predicted"/>
<organism evidence="9 10">
    <name type="scientific">Paraglaciecola mesophila</name>
    <dbReference type="NCBI Taxonomy" id="197222"/>
    <lineage>
        <taxon>Bacteria</taxon>
        <taxon>Pseudomonadati</taxon>
        <taxon>Pseudomonadota</taxon>
        <taxon>Gammaproteobacteria</taxon>
        <taxon>Alteromonadales</taxon>
        <taxon>Alteromonadaceae</taxon>
        <taxon>Paraglaciecola</taxon>
    </lineage>
</organism>
<dbReference type="Pfam" id="PF01799">
    <property type="entry name" value="Fer2_2"/>
    <property type="match status" value="1"/>
</dbReference>
<dbReference type="InterPro" id="IPR012175">
    <property type="entry name" value="Xanth_DH_ssu_bac"/>
</dbReference>
<dbReference type="RefSeq" id="WP_160177975.1">
    <property type="nucleotide sequence ID" value="NZ_CP047656.1"/>
</dbReference>
<evidence type="ECO:0000256" key="2">
    <source>
        <dbReference type="ARBA" id="ARBA00022723"/>
    </source>
</evidence>
<dbReference type="Gene3D" id="3.30.43.10">
    <property type="entry name" value="Uridine Diphospho-n-acetylenolpyruvylglucosamine Reductase, domain 2"/>
    <property type="match status" value="1"/>
</dbReference>
<dbReference type="SUPFAM" id="SSF56176">
    <property type="entry name" value="FAD-binding/transporter-associated domain-like"/>
    <property type="match status" value="1"/>
</dbReference>
<dbReference type="InterPro" id="IPR036318">
    <property type="entry name" value="FAD-bd_PCMH-like_sf"/>
</dbReference>
<evidence type="ECO:0000313" key="9">
    <source>
        <dbReference type="EMBL" id="QHJ10043.1"/>
    </source>
</evidence>
<dbReference type="Pfam" id="PF00941">
    <property type="entry name" value="FAD_binding_5"/>
    <property type="match status" value="1"/>
</dbReference>
<dbReference type="InterPro" id="IPR016166">
    <property type="entry name" value="FAD-bd_PCMH"/>
</dbReference>